<feature type="compositionally biased region" description="Basic and acidic residues" evidence="1">
    <location>
        <begin position="215"/>
        <end position="228"/>
    </location>
</feature>
<feature type="region of interest" description="Disordered" evidence="1">
    <location>
        <begin position="206"/>
        <end position="228"/>
    </location>
</feature>
<keyword evidence="3" id="KW-1185">Reference proteome</keyword>
<evidence type="ECO:0000313" key="2">
    <source>
        <dbReference type="EMBL" id="GMN48185.1"/>
    </source>
</evidence>
<evidence type="ECO:0000256" key="1">
    <source>
        <dbReference type="SAM" id="MobiDB-lite"/>
    </source>
</evidence>
<proteinExistence type="predicted"/>
<evidence type="ECO:0000313" key="3">
    <source>
        <dbReference type="Proteomes" id="UP001187192"/>
    </source>
</evidence>
<sequence length="228" mass="25425">MDERMSLTPAIGVHHWCTLLEYITYSGRVYSTLLTLMTGNLRPRPPVLVSVDMLLQDSPSNSPTSSEVSTALASSTEQLQISQQTTLASSSSPKYLNNPQILLRLAIDAEDLLARDLPDSGTESVITVDLLARISATPAPNHQYRGSHHKIHCDSDAESTSTIVFACRIVAVSGNRIWTKRDTYLRRDLTAAVELQRSEIPLHRCKLRHPSSPSRELRPPSERQRKEE</sequence>
<dbReference type="AlphaFoldDB" id="A0AA88A9D6"/>
<reference evidence="2" key="1">
    <citation type="submission" date="2023-07" db="EMBL/GenBank/DDBJ databases">
        <title>draft genome sequence of fig (Ficus carica).</title>
        <authorList>
            <person name="Takahashi T."/>
            <person name="Nishimura K."/>
        </authorList>
    </citation>
    <scope>NUCLEOTIDE SEQUENCE</scope>
</reference>
<accession>A0AA88A9D6</accession>
<dbReference type="Proteomes" id="UP001187192">
    <property type="component" value="Unassembled WGS sequence"/>
</dbReference>
<dbReference type="EMBL" id="BTGU01000027">
    <property type="protein sequence ID" value="GMN48185.1"/>
    <property type="molecule type" value="Genomic_DNA"/>
</dbReference>
<name>A0AA88A9D6_FICCA</name>
<comment type="caution">
    <text evidence="2">The sequence shown here is derived from an EMBL/GenBank/DDBJ whole genome shotgun (WGS) entry which is preliminary data.</text>
</comment>
<gene>
    <name evidence="2" type="ORF">TIFTF001_017364</name>
</gene>
<protein>
    <submittedName>
        <fullName evidence="2">Uncharacterized protein</fullName>
    </submittedName>
</protein>
<organism evidence="2 3">
    <name type="scientific">Ficus carica</name>
    <name type="common">Common fig</name>
    <dbReference type="NCBI Taxonomy" id="3494"/>
    <lineage>
        <taxon>Eukaryota</taxon>
        <taxon>Viridiplantae</taxon>
        <taxon>Streptophyta</taxon>
        <taxon>Embryophyta</taxon>
        <taxon>Tracheophyta</taxon>
        <taxon>Spermatophyta</taxon>
        <taxon>Magnoliopsida</taxon>
        <taxon>eudicotyledons</taxon>
        <taxon>Gunneridae</taxon>
        <taxon>Pentapetalae</taxon>
        <taxon>rosids</taxon>
        <taxon>fabids</taxon>
        <taxon>Rosales</taxon>
        <taxon>Moraceae</taxon>
        <taxon>Ficeae</taxon>
        <taxon>Ficus</taxon>
    </lineage>
</organism>